<gene>
    <name evidence="2" type="ORF">SELMODRAFT_425039</name>
</gene>
<protein>
    <submittedName>
        <fullName evidence="2">Uncharacterized protein</fullName>
    </submittedName>
</protein>
<accession>D8SRU4</accession>
<feature type="compositionally biased region" description="Basic and acidic residues" evidence="1">
    <location>
        <begin position="42"/>
        <end position="55"/>
    </location>
</feature>
<organism evidence="3">
    <name type="scientific">Selaginella moellendorffii</name>
    <name type="common">Spikemoss</name>
    <dbReference type="NCBI Taxonomy" id="88036"/>
    <lineage>
        <taxon>Eukaryota</taxon>
        <taxon>Viridiplantae</taxon>
        <taxon>Streptophyta</taxon>
        <taxon>Embryophyta</taxon>
        <taxon>Tracheophyta</taxon>
        <taxon>Lycopodiopsida</taxon>
        <taxon>Selaginellales</taxon>
        <taxon>Selaginellaceae</taxon>
        <taxon>Selaginella</taxon>
    </lineage>
</organism>
<dbReference type="KEGG" id="smo:SELMODRAFT_425039"/>
<dbReference type="Proteomes" id="UP000001514">
    <property type="component" value="Unassembled WGS sequence"/>
</dbReference>
<keyword evidence="3" id="KW-1185">Reference proteome</keyword>
<evidence type="ECO:0000256" key="1">
    <source>
        <dbReference type="SAM" id="MobiDB-lite"/>
    </source>
</evidence>
<dbReference type="Gramene" id="EFJ12849">
    <property type="protein sequence ID" value="EFJ12849"/>
    <property type="gene ID" value="SELMODRAFT_425039"/>
</dbReference>
<reference evidence="2 3" key="1">
    <citation type="journal article" date="2011" name="Science">
        <title>The Selaginella genome identifies genetic changes associated with the evolution of vascular plants.</title>
        <authorList>
            <person name="Banks J.A."/>
            <person name="Nishiyama T."/>
            <person name="Hasebe M."/>
            <person name="Bowman J.L."/>
            <person name="Gribskov M."/>
            <person name="dePamphilis C."/>
            <person name="Albert V.A."/>
            <person name="Aono N."/>
            <person name="Aoyama T."/>
            <person name="Ambrose B.A."/>
            <person name="Ashton N.W."/>
            <person name="Axtell M.J."/>
            <person name="Barker E."/>
            <person name="Barker M.S."/>
            <person name="Bennetzen J.L."/>
            <person name="Bonawitz N.D."/>
            <person name="Chapple C."/>
            <person name="Cheng C."/>
            <person name="Correa L.G."/>
            <person name="Dacre M."/>
            <person name="DeBarry J."/>
            <person name="Dreyer I."/>
            <person name="Elias M."/>
            <person name="Engstrom E.M."/>
            <person name="Estelle M."/>
            <person name="Feng L."/>
            <person name="Finet C."/>
            <person name="Floyd S.K."/>
            <person name="Frommer W.B."/>
            <person name="Fujita T."/>
            <person name="Gramzow L."/>
            <person name="Gutensohn M."/>
            <person name="Harholt J."/>
            <person name="Hattori M."/>
            <person name="Heyl A."/>
            <person name="Hirai T."/>
            <person name="Hiwatashi Y."/>
            <person name="Ishikawa M."/>
            <person name="Iwata M."/>
            <person name="Karol K.G."/>
            <person name="Koehler B."/>
            <person name="Kolukisaoglu U."/>
            <person name="Kubo M."/>
            <person name="Kurata T."/>
            <person name="Lalonde S."/>
            <person name="Li K."/>
            <person name="Li Y."/>
            <person name="Litt A."/>
            <person name="Lyons E."/>
            <person name="Manning G."/>
            <person name="Maruyama T."/>
            <person name="Michael T.P."/>
            <person name="Mikami K."/>
            <person name="Miyazaki S."/>
            <person name="Morinaga S."/>
            <person name="Murata T."/>
            <person name="Mueller-Roeber B."/>
            <person name="Nelson D.R."/>
            <person name="Obara M."/>
            <person name="Oguri Y."/>
            <person name="Olmstead R.G."/>
            <person name="Onodera N."/>
            <person name="Petersen B.L."/>
            <person name="Pils B."/>
            <person name="Prigge M."/>
            <person name="Rensing S.A."/>
            <person name="Riano-Pachon D.M."/>
            <person name="Roberts A.W."/>
            <person name="Sato Y."/>
            <person name="Scheller H.V."/>
            <person name="Schulz B."/>
            <person name="Schulz C."/>
            <person name="Shakirov E.V."/>
            <person name="Shibagaki N."/>
            <person name="Shinohara N."/>
            <person name="Shippen D.E."/>
            <person name="Soerensen I."/>
            <person name="Sotooka R."/>
            <person name="Sugimoto N."/>
            <person name="Sugita M."/>
            <person name="Sumikawa N."/>
            <person name="Tanurdzic M."/>
            <person name="Theissen G."/>
            <person name="Ulvskov P."/>
            <person name="Wakazuki S."/>
            <person name="Weng J.K."/>
            <person name="Willats W.W."/>
            <person name="Wipf D."/>
            <person name="Wolf P.G."/>
            <person name="Yang L."/>
            <person name="Zimmer A.D."/>
            <person name="Zhu Q."/>
            <person name="Mitros T."/>
            <person name="Hellsten U."/>
            <person name="Loque D."/>
            <person name="Otillar R."/>
            <person name="Salamov A."/>
            <person name="Schmutz J."/>
            <person name="Shapiro H."/>
            <person name="Lindquist E."/>
            <person name="Lucas S."/>
            <person name="Rokhsar D."/>
            <person name="Grigoriev I.V."/>
        </authorList>
    </citation>
    <scope>NUCLEOTIDE SEQUENCE [LARGE SCALE GENOMIC DNA]</scope>
</reference>
<evidence type="ECO:0000313" key="2">
    <source>
        <dbReference type="EMBL" id="EFJ12849.1"/>
    </source>
</evidence>
<dbReference type="AlphaFoldDB" id="D8SRU4"/>
<name>D8SRU4_SELML</name>
<sequence length="109" mass="12789">MECGSKRVYIPPMIDKSLIIHLRQDKEQGDIRIKSKNQTHSGRNDRDQNSSESCKKKYTRTAGELQKEVQQQLHAQLELQIEAQAKNMFEFQQKIEVNQQCKEEPCSRQ</sequence>
<dbReference type="HOGENOM" id="CLU_2188523_0_0_1"/>
<dbReference type="EMBL" id="GL377636">
    <property type="protein sequence ID" value="EFJ12849.1"/>
    <property type="molecule type" value="Genomic_DNA"/>
</dbReference>
<proteinExistence type="predicted"/>
<feature type="region of interest" description="Disordered" evidence="1">
    <location>
        <begin position="25"/>
        <end position="59"/>
    </location>
</feature>
<evidence type="ECO:0000313" key="3">
    <source>
        <dbReference type="Proteomes" id="UP000001514"/>
    </source>
</evidence>
<dbReference type="InParanoid" id="D8SRU4"/>